<proteinExistence type="predicted"/>
<organism evidence="1 2">
    <name type="scientific">Hirundo rustica rustica</name>
    <dbReference type="NCBI Taxonomy" id="333673"/>
    <lineage>
        <taxon>Eukaryota</taxon>
        <taxon>Metazoa</taxon>
        <taxon>Chordata</taxon>
        <taxon>Craniata</taxon>
        <taxon>Vertebrata</taxon>
        <taxon>Euteleostomi</taxon>
        <taxon>Archelosauria</taxon>
        <taxon>Archosauria</taxon>
        <taxon>Dinosauria</taxon>
        <taxon>Saurischia</taxon>
        <taxon>Theropoda</taxon>
        <taxon>Coelurosauria</taxon>
        <taxon>Aves</taxon>
        <taxon>Neognathae</taxon>
        <taxon>Neoaves</taxon>
        <taxon>Telluraves</taxon>
        <taxon>Australaves</taxon>
        <taxon>Passeriformes</taxon>
        <taxon>Sylvioidea</taxon>
        <taxon>Hirundinidae</taxon>
        <taxon>Hirundo</taxon>
    </lineage>
</organism>
<evidence type="ECO:0000313" key="2">
    <source>
        <dbReference type="Proteomes" id="UP000269221"/>
    </source>
</evidence>
<keyword evidence="2" id="KW-1185">Reference proteome</keyword>
<dbReference type="Proteomes" id="UP000269221">
    <property type="component" value="Unassembled WGS sequence"/>
</dbReference>
<dbReference type="AlphaFoldDB" id="A0A3M0K3F0"/>
<protein>
    <submittedName>
        <fullName evidence="1">Uncharacterized protein</fullName>
    </submittedName>
</protein>
<evidence type="ECO:0000313" key="1">
    <source>
        <dbReference type="EMBL" id="RMC07785.1"/>
    </source>
</evidence>
<comment type="caution">
    <text evidence="1">The sequence shown here is derived from an EMBL/GenBank/DDBJ whole genome shotgun (WGS) entry which is preliminary data.</text>
</comment>
<gene>
    <name evidence="1" type="ORF">DUI87_15254</name>
</gene>
<dbReference type="EMBL" id="QRBI01000119">
    <property type="protein sequence ID" value="RMC07785.1"/>
    <property type="molecule type" value="Genomic_DNA"/>
</dbReference>
<reference evidence="1 2" key="1">
    <citation type="submission" date="2018-07" db="EMBL/GenBank/DDBJ databases">
        <title>A high quality draft genome assembly of the barn swallow (H. rustica rustica).</title>
        <authorList>
            <person name="Formenti G."/>
            <person name="Chiara M."/>
            <person name="Poveda L."/>
            <person name="Francoijs K.-J."/>
            <person name="Bonisoli-Alquati A."/>
            <person name="Canova L."/>
            <person name="Gianfranceschi L."/>
            <person name="Horner D.S."/>
            <person name="Saino N."/>
        </authorList>
    </citation>
    <scope>NUCLEOTIDE SEQUENCE [LARGE SCALE GENOMIC DNA]</scope>
    <source>
        <strain evidence="1">Chelidonia</strain>
        <tissue evidence="1">Blood</tissue>
    </source>
</reference>
<sequence>MGYALVQEPFVPPQPVAVRKQEVKPDSGSQGDVSKVVPSHYAEFPSPTRQWIRFACPVSPLGSSTGLCDEALLFSVLRHPPGSSCDIKCSIGFGLKRWVELQAEERNLMD</sequence>
<accession>A0A3M0K3F0</accession>
<name>A0A3M0K3F0_HIRRU</name>